<accession>A0ABT1VXP2</accession>
<sequence>MRLPLPMLALLVSATALSTGIGPGIARAQGVVGTGNPAPIEPDPSHPDEAPCRVPLFTGATFGADAVGFTYQPPASCPGPWAKVILSTDVSVQAGRQFDRTASIWLAGVNLLFGTTAEPRAALAPSWHVERDVTDDTALLRSSQPGHVLIANYQSSVYTSTITASAALLFYPATRRYPAPRTPDLVVPLQSDPAGGTTDLADGTLALSRTGTLPTNIEGGYLETYLQSQGNDEFWYTCVPDALADELQTCGGGNFREGQVSIDGVRAGVAPVYPWIYTGGIDPYLWQPIPGVQTLRFEPYRVELTPFAGAMDDGRPHTISLSVAGAHDRFSVTGTLYLFLDKNSRSVRGAVVRNTLSAPAPTTSNTVTTAGGNITGGVSTRSTHDYEVSGWALTSHGLVSTTVRQSNRFSNEQQFSITDTSYDQRIRQRTDTVATVTTAGAGGLSTSTRSTSYPLDLRYASASNADGSSSQTTSVAQSLRRDALDTRNGVPVAASALLERVSPTDTLAFDASGALSSHAGSSDARFVLLDSAAGCIDRHATATNSLLTAFTSGTRCDPAALAP</sequence>
<proteinExistence type="predicted"/>
<dbReference type="RefSeq" id="WP_422919860.1">
    <property type="nucleotide sequence ID" value="NZ_JAMZEJ010000005.1"/>
</dbReference>
<comment type="caution">
    <text evidence="3">The sequence shown here is derived from an EMBL/GenBank/DDBJ whole genome shotgun (WGS) entry which is preliminary data.</text>
</comment>
<dbReference type="EMBL" id="JAMZEJ010000005">
    <property type="protein sequence ID" value="MCQ8241120.1"/>
    <property type="molecule type" value="Genomic_DNA"/>
</dbReference>
<dbReference type="PANTHER" id="PTHR31104">
    <property type="entry name" value="PEPTIDE-N4-(N-ACETYL-BETA-GLUCOSAMINYL)ASPARAGINE AMIDASE A PROTEIN"/>
    <property type="match status" value="1"/>
</dbReference>
<organism evidence="3 4">
    <name type="scientific">Rhizosaccharibacter radicis</name>
    <dbReference type="NCBI Taxonomy" id="2782605"/>
    <lineage>
        <taxon>Bacteria</taxon>
        <taxon>Pseudomonadati</taxon>
        <taxon>Pseudomonadota</taxon>
        <taxon>Alphaproteobacteria</taxon>
        <taxon>Acetobacterales</taxon>
        <taxon>Acetobacteraceae</taxon>
        <taxon>Rhizosaccharibacter</taxon>
    </lineage>
</organism>
<dbReference type="Proteomes" id="UP001524547">
    <property type="component" value="Unassembled WGS sequence"/>
</dbReference>
<name>A0ABT1VXP2_9PROT</name>
<feature type="signal peptide" evidence="1">
    <location>
        <begin position="1"/>
        <end position="18"/>
    </location>
</feature>
<reference evidence="3 4" key="1">
    <citation type="submission" date="2022-06" db="EMBL/GenBank/DDBJ databases">
        <title>Rhizosaccharibacter gen. nov. sp. nov. KSS12, endophytic bacteria isolated from sugarcane.</title>
        <authorList>
            <person name="Pitiwittayakul N."/>
        </authorList>
    </citation>
    <scope>NUCLEOTIDE SEQUENCE [LARGE SCALE GENOMIC DNA]</scope>
    <source>
        <strain evidence="3 4">KSS12</strain>
    </source>
</reference>
<feature type="chain" id="PRO_5046349531" description="Peptide N-acetyl-beta-D-glucosaminyl asparaginase amidase A N-terminal domain-containing protein" evidence="1">
    <location>
        <begin position="19"/>
        <end position="563"/>
    </location>
</feature>
<evidence type="ECO:0000256" key="1">
    <source>
        <dbReference type="SAM" id="SignalP"/>
    </source>
</evidence>
<gene>
    <name evidence="3" type="ORF">NFI88_09740</name>
</gene>
<evidence type="ECO:0000259" key="2">
    <source>
        <dbReference type="Pfam" id="PF12222"/>
    </source>
</evidence>
<dbReference type="Pfam" id="PF12222">
    <property type="entry name" value="PNGaseA"/>
    <property type="match status" value="1"/>
</dbReference>
<evidence type="ECO:0000313" key="3">
    <source>
        <dbReference type="EMBL" id="MCQ8241120.1"/>
    </source>
</evidence>
<dbReference type="InterPro" id="IPR056948">
    <property type="entry name" value="PNGaseA_N"/>
</dbReference>
<keyword evidence="4" id="KW-1185">Reference proteome</keyword>
<feature type="domain" description="Peptide N-acetyl-beta-D-glucosaminyl asparaginase amidase A N-terminal" evidence="2">
    <location>
        <begin position="59"/>
        <end position="354"/>
    </location>
</feature>
<keyword evidence="1" id="KW-0732">Signal</keyword>
<evidence type="ECO:0000313" key="4">
    <source>
        <dbReference type="Proteomes" id="UP001524547"/>
    </source>
</evidence>
<protein>
    <recommendedName>
        <fullName evidence="2">Peptide N-acetyl-beta-D-glucosaminyl asparaginase amidase A N-terminal domain-containing protein</fullName>
    </recommendedName>
</protein>
<dbReference type="InterPro" id="IPR021102">
    <property type="entry name" value="PNGase_A"/>
</dbReference>